<evidence type="ECO:0000259" key="4">
    <source>
        <dbReference type="Pfam" id="PF10475"/>
    </source>
</evidence>
<accession>A0AA36JAG4</accession>
<dbReference type="GO" id="GO:1990745">
    <property type="term" value="C:EARP complex"/>
    <property type="evidence" value="ECO:0007669"/>
    <property type="project" value="InterPro"/>
</dbReference>
<dbReference type="InterPro" id="IPR040047">
    <property type="entry name" value="VPS50"/>
</dbReference>
<dbReference type="InterPro" id="IPR019515">
    <property type="entry name" value="VPS54_N"/>
</dbReference>
<dbReference type="PANTHER" id="PTHR13258">
    <property type="entry name" value="SYNDETIN"/>
    <property type="match status" value="1"/>
</dbReference>
<keyword evidence="2" id="KW-0653">Protein transport</keyword>
<sequence>MTLVSRVWCALAFGYLDEEWFDDINVTLSQQVMQNYNKFVTGMQMVQSVETELSLIGVLVKNGRRKLQTHDQGITRGSMQITRQHLRRQRLKELLAMLEDLQSIVEIDACLRESIDEGRYAEAIVQHSVLHDALASTQYRRFPGLVELQQRMGDHLALVQQKLSDALRAAAVSADFQAELYEEILKAYSLLTADHAISVGKELLRHISEVIVAVSRQCMLAFSTVPPHESAADWHRRAQLRDLCKSMDPGNLVPCIAQLYEHLCNFLCAIGDTTRGMP</sequence>
<dbReference type="AlphaFoldDB" id="A0AA36JAG4"/>
<evidence type="ECO:0000256" key="2">
    <source>
        <dbReference type="ARBA" id="ARBA00022927"/>
    </source>
</evidence>
<dbReference type="GO" id="GO:0032456">
    <property type="term" value="P:endocytic recycling"/>
    <property type="evidence" value="ECO:0007669"/>
    <property type="project" value="InterPro"/>
</dbReference>
<dbReference type="EMBL" id="CAUJNA010003416">
    <property type="protein sequence ID" value="CAJ1401443.1"/>
    <property type="molecule type" value="Genomic_DNA"/>
</dbReference>
<name>A0AA36JAG4_9DINO</name>
<dbReference type="GO" id="GO:0005829">
    <property type="term" value="C:cytosol"/>
    <property type="evidence" value="ECO:0007669"/>
    <property type="project" value="GOC"/>
</dbReference>
<evidence type="ECO:0000256" key="1">
    <source>
        <dbReference type="ARBA" id="ARBA00022448"/>
    </source>
</evidence>
<reference evidence="5" key="1">
    <citation type="submission" date="2023-08" db="EMBL/GenBank/DDBJ databases">
        <authorList>
            <person name="Chen Y."/>
            <person name="Shah S."/>
            <person name="Dougan E. K."/>
            <person name="Thang M."/>
            <person name="Chan C."/>
        </authorList>
    </citation>
    <scope>NUCLEOTIDE SEQUENCE</scope>
</reference>
<dbReference type="PANTHER" id="PTHR13258:SF0">
    <property type="entry name" value="SYNDETIN"/>
    <property type="match status" value="1"/>
</dbReference>
<feature type="domain" description="Vacuolar protein sorting-associated protein 54 N-terminal" evidence="4">
    <location>
        <begin position="22"/>
        <end position="269"/>
    </location>
</feature>
<dbReference type="GO" id="GO:0000149">
    <property type="term" value="F:SNARE binding"/>
    <property type="evidence" value="ECO:0007669"/>
    <property type="project" value="TreeGrafter"/>
</dbReference>
<evidence type="ECO:0000313" key="6">
    <source>
        <dbReference type="Proteomes" id="UP001178507"/>
    </source>
</evidence>
<dbReference type="GO" id="GO:0015031">
    <property type="term" value="P:protein transport"/>
    <property type="evidence" value="ECO:0007669"/>
    <property type="project" value="UniProtKB-KW"/>
</dbReference>
<protein>
    <recommendedName>
        <fullName evidence="4">Vacuolar protein sorting-associated protein 54 N-terminal domain-containing protein</fullName>
    </recommendedName>
</protein>
<keyword evidence="6" id="KW-1185">Reference proteome</keyword>
<keyword evidence="1" id="KW-0813">Transport</keyword>
<evidence type="ECO:0000256" key="3">
    <source>
        <dbReference type="ARBA" id="ARBA00023054"/>
    </source>
</evidence>
<evidence type="ECO:0000313" key="5">
    <source>
        <dbReference type="EMBL" id="CAJ1401443.1"/>
    </source>
</evidence>
<comment type="caution">
    <text evidence="5">The sequence shown here is derived from an EMBL/GenBank/DDBJ whole genome shotgun (WGS) entry which is preliminary data.</text>
</comment>
<organism evidence="5 6">
    <name type="scientific">Effrenium voratum</name>
    <dbReference type="NCBI Taxonomy" id="2562239"/>
    <lineage>
        <taxon>Eukaryota</taxon>
        <taxon>Sar</taxon>
        <taxon>Alveolata</taxon>
        <taxon>Dinophyceae</taxon>
        <taxon>Suessiales</taxon>
        <taxon>Symbiodiniaceae</taxon>
        <taxon>Effrenium</taxon>
    </lineage>
</organism>
<dbReference type="Proteomes" id="UP001178507">
    <property type="component" value="Unassembled WGS sequence"/>
</dbReference>
<dbReference type="Pfam" id="PF10475">
    <property type="entry name" value="Vps54_N"/>
    <property type="match status" value="1"/>
</dbReference>
<proteinExistence type="predicted"/>
<keyword evidence="3" id="KW-0175">Coiled coil</keyword>
<gene>
    <name evidence="5" type="ORF">EVOR1521_LOCUS24590</name>
</gene>
<dbReference type="GO" id="GO:0042147">
    <property type="term" value="P:retrograde transport, endosome to Golgi"/>
    <property type="evidence" value="ECO:0007669"/>
    <property type="project" value="InterPro"/>
</dbReference>